<gene>
    <name evidence="3" type="ORF">ACFOX0_19425</name>
</gene>
<proteinExistence type="inferred from homology"/>
<dbReference type="RefSeq" id="WP_377548047.1">
    <property type="nucleotide sequence ID" value="NZ_JBHSBN010000013.1"/>
</dbReference>
<organism evidence="3 4">
    <name type="scientific">Micromonospora zhanjiangensis</name>
    <dbReference type="NCBI Taxonomy" id="1522057"/>
    <lineage>
        <taxon>Bacteria</taxon>
        <taxon>Bacillati</taxon>
        <taxon>Actinomycetota</taxon>
        <taxon>Actinomycetes</taxon>
        <taxon>Micromonosporales</taxon>
        <taxon>Micromonosporaceae</taxon>
        <taxon>Micromonospora</taxon>
    </lineage>
</organism>
<comment type="caution">
    <text evidence="3">The sequence shown here is derived from an EMBL/GenBank/DDBJ whole genome shotgun (WGS) entry which is preliminary data.</text>
</comment>
<dbReference type="SUPFAM" id="SSF69786">
    <property type="entry name" value="YggU-like"/>
    <property type="match status" value="1"/>
</dbReference>
<keyword evidence="4" id="KW-1185">Reference proteome</keyword>
<dbReference type="EMBL" id="JBHSBN010000013">
    <property type="protein sequence ID" value="MFC4108089.1"/>
    <property type="molecule type" value="Genomic_DNA"/>
</dbReference>
<dbReference type="NCBIfam" id="TIGR00251">
    <property type="entry name" value="DUF167 family protein"/>
    <property type="match status" value="1"/>
</dbReference>
<dbReference type="HAMAP" id="MF_00634">
    <property type="entry name" value="UPF0235"/>
    <property type="match status" value="1"/>
</dbReference>
<sequence>MAVRVRPGAARERVGGCVPGPHGPALLIAVNAPPVDGRATEAARRALAAALGVRPATVTLRLGAASRDKVFRLDDPPADLAGRLDRLREGTVR</sequence>
<protein>
    <recommendedName>
        <fullName evidence="2">UPF0235 protein ACFOX0_19425</fullName>
    </recommendedName>
</protein>
<accession>A0ABV8KQ38</accession>
<evidence type="ECO:0000313" key="4">
    <source>
        <dbReference type="Proteomes" id="UP001595868"/>
    </source>
</evidence>
<dbReference type="Proteomes" id="UP001595868">
    <property type="component" value="Unassembled WGS sequence"/>
</dbReference>
<evidence type="ECO:0000256" key="1">
    <source>
        <dbReference type="ARBA" id="ARBA00010364"/>
    </source>
</evidence>
<dbReference type="SMART" id="SM01152">
    <property type="entry name" value="DUF167"/>
    <property type="match status" value="1"/>
</dbReference>
<dbReference type="Gene3D" id="3.30.1200.10">
    <property type="entry name" value="YggU-like"/>
    <property type="match status" value="1"/>
</dbReference>
<dbReference type="Pfam" id="PF02594">
    <property type="entry name" value="DUF167"/>
    <property type="match status" value="1"/>
</dbReference>
<evidence type="ECO:0000313" key="3">
    <source>
        <dbReference type="EMBL" id="MFC4108089.1"/>
    </source>
</evidence>
<dbReference type="InterPro" id="IPR036591">
    <property type="entry name" value="YggU-like_sf"/>
</dbReference>
<dbReference type="InterPro" id="IPR003746">
    <property type="entry name" value="DUF167"/>
</dbReference>
<comment type="similarity">
    <text evidence="1 2">Belongs to the UPF0235 family.</text>
</comment>
<name>A0ABV8KQ38_9ACTN</name>
<reference evidence="4" key="1">
    <citation type="journal article" date="2019" name="Int. J. Syst. Evol. Microbiol.">
        <title>The Global Catalogue of Microorganisms (GCM) 10K type strain sequencing project: providing services to taxonomists for standard genome sequencing and annotation.</title>
        <authorList>
            <consortium name="The Broad Institute Genomics Platform"/>
            <consortium name="The Broad Institute Genome Sequencing Center for Infectious Disease"/>
            <person name="Wu L."/>
            <person name="Ma J."/>
        </authorList>
    </citation>
    <scope>NUCLEOTIDE SEQUENCE [LARGE SCALE GENOMIC DNA]</scope>
    <source>
        <strain evidence="4">2902at01</strain>
    </source>
</reference>
<evidence type="ECO:0000256" key="2">
    <source>
        <dbReference type="HAMAP-Rule" id="MF_00634"/>
    </source>
</evidence>